<evidence type="ECO:0000313" key="2">
    <source>
        <dbReference type="EMBL" id="QIH41499.1"/>
    </source>
</evidence>
<sequence>MINGLNHTSTDTASLSEGAVLNAKQGFRDRDSTGTATMSFAAMLLDTEAKNVVTDLGLSLSESDESLELTTAGTDELTDLSADISDNFNLVSVSVTTVNNSVKDSSVTAASSMVADSIVTAVSNVMSTSASLASAQVATSQLATNSVLDGKLIDATTVKEPTVAADALLNNNSQTARNEVASNLQFKAVMDKSLSTQELGERLSATIADKVSVQVNAKTPTATIRLDPPDLGKIELVVKLDHDKLHVQINASSSTTRESIQMTSDRLRAELVEQNFLNVDVSVTSEHQQNTEQDFFAFGDDLIVASNAASLDLNEEQEIDNSELARA</sequence>
<evidence type="ECO:0000313" key="3">
    <source>
        <dbReference type="Proteomes" id="UP000503003"/>
    </source>
</evidence>
<dbReference type="PANTHER" id="PTHR37533:SF2">
    <property type="entry name" value="FLAGELLAR HOOK-LENGTH CONTROL PROTEIN"/>
    <property type="match status" value="1"/>
</dbReference>
<feature type="domain" description="Flagellar hook-length control protein-like C-terminal" evidence="1">
    <location>
        <begin position="210"/>
        <end position="290"/>
    </location>
</feature>
<dbReference type="InterPro" id="IPR052563">
    <property type="entry name" value="FliK"/>
</dbReference>
<dbReference type="InterPro" id="IPR018247">
    <property type="entry name" value="EF_Hand_1_Ca_BS"/>
</dbReference>
<dbReference type="EMBL" id="CP049331">
    <property type="protein sequence ID" value="QIH41499.1"/>
    <property type="molecule type" value="Genomic_DNA"/>
</dbReference>
<gene>
    <name evidence="2" type="ORF">G5S32_05605</name>
</gene>
<dbReference type="Pfam" id="PF02120">
    <property type="entry name" value="Flg_hook"/>
    <property type="match status" value="1"/>
</dbReference>
<dbReference type="PROSITE" id="PS00018">
    <property type="entry name" value="EF_HAND_1"/>
    <property type="match status" value="1"/>
</dbReference>
<dbReference type="Gene3D" id="3.30.750.140">
    <property type="match status" value="1"/>
</dbReference>
<keyword evidence="3" id="KW-1185">Reference proteome</keyword>
<name>A0A6G7CHD0_9VIBR</name>
<dbReference type="PANTHER" id="PTHR37533">
    <property type="entry name" value="FLAGELLAR HOOK-LENGTH CONTROL PROTEIN"/>
    <property type="match status" value="1"/>
</dbReference>
<dbReference type="KEGG" id="vzi:G5S32_05605"/>
<protein>
    <recommendedName>
        <fullName evidence="1">Flagellar hook-length control protein-like C-terminal domain-containing protein</fullName>
    </recommendedName>
</protein>
<dbReference type="CDD" id="cd17470">
    <property type="entry name" value="T3SS_Flik_C"/>
    <property type="match status" value="1"/>
</dbReference>
<dbReference type="InterPro" id="IPR021136">
    <property type="entry name" value="Flagellar_hook_control-like_C"/>
</dbReference>
<proteinExistence type="predicted"/>
<reference evidence="2 3" key="1">
    <citation type="submission" date="2020-02" db="EMBL/GenBank/DDBJ databases">
        <title>A complete genome of a marine bacterium Vibrio sp. ZWAL4003 isolated from the mangrove sediment with the ability to degrade polysaccharides.</title>
        <authorList>
            <person name="Wu J."/>
            <person name="Qu W."/>
            <person name="Zeng R."/>
        </authorList>
    </citation>
    <scope>NUCLEOTIDE SEQUENCE [LARGE SCALE GENOMIC DNA]</scope>
    <source>
        <strain evidence="2 3">ZWAL4003</strain>
    </source>
</reference>
<dbReference type="InterPro" id="IPR038610">
    <property type="entry name" value="FliK-like_C_sf"/>
</dbReference>
<dbReference type="AlphaFoldDB" id="A0A6G7CHD0"/>
<dbReference type="Proteomes" id="UP000503003">
    <property type="component" value="Chromosome 1"/>
</dbReference>
<accession>A0A6G7CHD0</accession>
<organism evidence="2 3">
    <name type="scientific">Vibrio ziniensis</name>
    <dbReference type="NCBI Taxonomy" id="2711221"/>
    <lineage>
        <taxon>Bacteria</taxon>
        <taxon>Pseudomonadati</taxon>
        <taxon>Pseudomonadota</taxon>
        <taxon>Gammaproteobacteria</taxon>
        <taxon>Vibrionales</taxon>
        <taxon>Vibrionaceae</taxon>
        <taxon>Vibrio</taxon>
    </lineage>
</organism>
<dbReference type="RefSeq" id="WP_165311094.1">
    <property type="nucleotide sequence ID" value="NZ_CP049331.1"/>
</dbReference>
<evidence type="ECO:0000259" key="1">
    <source>
        <dbReference type="Pfam" id="PF02120"/>
    </source>
</evidence>